<evidence type="ECO:0000256" key="2">
    <source>
        <dbReference type="ARBA" id="ARBA00012438"/>
    </source>
</evidence>
<reference evidence="7 8" key="1">
    <citation type="submission" date="2019-06" db="EMBL/GenBank/DDBJ databases">
        <title>Sorghum-associated microbial communities from plants grown in Nebraska, USA.</title>
        <authorList>
            <person name="Schachtman D."/>
        </authorList>
    </citation>
    <scope>NUCLEOTIDE SEQUENCE [LARGE SCALE GENOMIC DNA]</scope>
    <source>
        <strain evidence="7 8">2482</strain>
    </source>
</reference>
<dbReference type="GO" id="GO:0000160">
    <property type="term" value="P:phosphorelay signal transduction system"/>
    <property type="evidence" value="ECO:0007669"/>
    <property type="project" value="UniProtKB-KW"/>
</dbReference>
<evidence type="ECO:0000313" key="7">
    <source>
        <dbReference type="EMBL" id="TWD99379.1"/>
    </source>
</evidence>
<dbReference type="Gene3D" id="3.30.565.10">
    <property type="entry name" value="Histidine kinase-like ATPase, C-terminal domain"/>
    <property type="match status" value="1"/>
</dbReference>
<keyword evidence="8" id="KW-1185">Reference proteome</keyword>
<accession>A0A561D7G6</accession>
<evidence type="ECO:0000256" key="5">
    <source>
        <dbReference type="ARBA" id="ARBA00023012"/>
    </source>
</evidence>
<dbReference type="PANTHER" id="PTHR43711">
    <property type="entry name" value="TWO-COMPONENT HISTIDINE KINASE"/>
    <property type="match status" value="1"/>
</dbReference>
<feature type="domain" description="Histidine kinase/HSP90-like ATPase" evidence="6">
    <location>
        <begin position="3"/>
        <end position="45"/>
    </location>
</feature>
<evidence type="ECO:0000256" key="3">
    <source>
        <dbReference type="ARBA" id="ARBA00022679"/>
    </source>
</evidence>
<name>A0A561D7G6_9BACI</name>
<dbReference type="InterPro" id="IPR050736">
    <property type="entry name" value="Sensor_HK_Regulatory"/>
</dbReference>
<dbReference type="InterPro" id="IPR036890">
    <property type="entry name" value="HATPase_C_sf"/>
</dbReference>
<dbReference type="Proteomes" id="UP000319671">
    <property type="component" value="Unassembled WGS sequence"/>
</dbReference>
<evidence type="ECO:0000313" key="8">
    <source>
        <dbReference type="Proteomes" id="UP000319671"/>
    </source>
</evidence>
<comment type="catalytic activity">
    <reaction evidence="1">
        <text>ATP + protein L-histidine = ADP + protein N-phospho-L-histidine.</text>
        <dbReference type="EC" id="2.7.13.3"/>
    </reaction>
</comment>
<comment type="caution">
    <text evidence="7">The sequence shown here is derived from an EMBL/GenBank/DDBJ whole genome shotgun (WGS) entry which is preliminary data.</text>
</comment>
<dbReference type="SUPFAM" id="SSF55874">
    <property type="entry name" value="ATPase domain of HSP90 chaperone/DNA topoisomerase II/histidine kinase"/>
    <property type="match status" value="1"/>
</dbReference>
<keyword evidence="3" id="KW-0808">Transferase</keyword>
<dbReference type="PANTHER" id="PTHR43711:SF26">
    <property type="entry name" value="SENSOR HISTIDINE KINASE RCSC"/>
    <property type="match status" value="1"/>
</dbReference>
<keyword evidence="4 7" id="KW-0418">Kinase</keyword>
<dbReference type="GO" id="GO:0004673">
    <property type="term" value="F:protein histidine kinase activity"/>
    <property type="evidence" value="ECO:0007669"/>
    <property type="project" value="UniProtKB-EC"/>
</dbReference>
<dbReference type="InterPro" id="IPR004358">
    <property type="entry name" value="Sig_transdc_His_kin-like_C"/>
</dbReference>
<protein>
    <recommendedName>
        <fullName evidence="2">histidine kinase</fullName>
        <ecNumber evidence="2">2.7.13.3</ecNumber>
    </recommendedName>
</protein>
<gene>
    <name evidence="7" type="ORF">FB550_10714</name>
</gene>
<dbReference type="AlphaFoldDB" id="A0A561D7G6"/>
<evidence type="ECO:0000256" key="1">
    <source>
        <dbReference type="ARBA" id="ARBA00000085"/>
    </source>
</evidence>
<dbReference type="InterPro" id="IPR003594">
    <property type="entry name" value="HATPase_dom"/>
</dbReference>
<dbReference type="RefSeq" id="WP_144565956.1">
    <property type="nucleotide sequence ID" value="NZ_VIVN01000007.1"/>
</dbReference>
<proteinExistence type="predicted"/>
<evidence type="ECO:0000259" key="6">
    <source>
        <dbReference type="Pfam" id="PF02518"/>
    </source>
</evidence>
<keyword evidence="5" id="KW-0902">Two-component regulatory system</keyword>
<dbReference type="PRINTS" id="PR00344">
    <property type="entry name" value="BCTRLSENSOR"/>
</dbReference>
<evidence type="ECO:0000256" key="4">
    <source>
        <dbReference type="ARBA" id="ARBA00022777"/>
    </source>
</evidence>
<dbReference type="EC" id="2.7.13.3" evidence="2"/>
<dbReference type="EMBL" id="VIVN01000007">
    <property type="protein sequence ID" value="TWD99379.1"/>
    <property type="molecule type" value="Genomic_DNA"/>
</dbReference>
<organism evidence="7 8">
    <name type="scientific">Neobacillus bataviensis</name>
    <dbReference type="NCBI Taxonomy" id="220685"/>
    <lineage>
        <taxon>Bacteria</taxon>
        <taxon>Bacillati</taxon>
        <taxon>Bacillota</taxon>
        <taxon>Bacilli</taxon>
        <taxon>Bacillales</taxon>
        <taxon>Bacillaceae</taxon>
        <taxon>Neobacillus</taxon>
    </lineage>
</organism>
<dbReference type="Pfam" id="PF02518">
    <property type="entry name" value="HATPase_c"/>
    <property type="match status" value="1"/>
</dbReference>
<sequence>MTRASGGSGSGLSIVKKIIEPHEGVMTVHSELGQGTEMTITLPRKVTD</sequence>